<name>A0A0E0AV03_9ORYZ</name>
<dbReference type="SUPFAM" id="SSF52540">
    <property type="entry name" value="P-loop containing nucleoside triphosphate hydrolases"/>
    <property type="match status" value="1"/>
</dbReference>
<evidence type="ECO:0000313" key="9">
    <source>
        <dbReference type="EnsemblPlants" id="OGLUM08G14440.1"/>
    </source>
</evidence>
<dbReference type="eggNOG" id="KOG4658">
    <property type="taxonomic scope" value="Eukaryota"/>
</dbReference>
<organism evidence="9">
    <name type="scientific">Oryza glumipatula</name>
    <dbReference type="NCBI Taxonomy" id="40148"/>
    <lineage>
        <taxon>Eukaryota</taxon>
        <taxon>Viridiplantae</taxon>
        <taxon>Streptophyta</taxon>
        <taxon>Embryophyta</taxon>
        <taxon>Tracheophyta</taxon>
        <taxon>Spermatophyta</taxon>
        <taxon>Magnoliopsida</taxon>
        <taxon>Liliopsida</taxon>
        <taxon>Poales</taxon>
        <taxon>Poaceae</taxon>
        <taxon>BOP clade</taxon>
        <taxon>Oryzoideae</taxon>
        <taxon>Oryzeae</taxon>
        <taxon>Oryzinae</taxon>
        <taxon>Oryza</taxon>
    </lineage>
</organism>
<dbReference type="EnsemblPlants" id="OGLUM08G14440.1">
    <property type="protein sequence ID" value="OGLUM08G14440.1"/>
    <property type="gene ID" value="OGLUM08G14440"/>
</dbReference>
<keyword evidence="5" id="KW-0611">Plant defense</keyword>
<dbReference type="Gene3D" id="3.40.50.300">
    <property type="entry name" value="P-loop containing nucleotide triphosphate hydrolases"/>
    <property type="match status" value="1"/>
</dbReference>
<protein>
    <recommendedName>
        <fullName evidence="11">Rx N-terminal domain-containing protein</fullName>
    </recommendedName>
</protein>
<dbReference type="Pfam" id="PF00931">
    <property type="entry name" value="NB-ARC"/>
    <property type="match status" value="1"/>
</dbReference>
<comment type="similarity">
    <text evidence="1">Belongs to the disease resistance NB-LRR family.</text>
</comment>
<dbReference type="Pfam" id="PF18052">
    <property type="entry name" value="Rx_N"/>
    <property type="match status" value="1"/>
</dbReference>
<feature type="domain" description="Disease resistance N-terminal" evidence="8">
    <location>
        <begin position="11"/>
        <end position="91"/>
    </location>
</feature>
<reference evidence="9" key="2">
    <citation type="submission" date="2018-05" db="EMBL/GenBank/DDBJ databases">
        <title>OgluRS3 (Oryza glumaepatula Reference Sequence Version 3).</title>
        <authorList>
            <person name="Zhang J."/>
            <person name="Kudrna D."/>
            <person name="Lee S."/>
            <person name="Talag J."/>
            <person name="Welchert J."/>
            <person name="Wing R.A."/>
        </authorList>
    </citation>
    <scope>NUCLEOTIDE SEQUENCE [LARGE SCALE GENOMIC DNA]</scope>
</reference>
<sequence>MPAPVSASQGVMSSLPTVLVSLLESEHGRRLPKELRTMIDLLRGDMVALNDLVLEPSEVERPKSTAESWMKEVRELSYDVDDLVAEIATNTPPTPSSLPGKITRFPQEQIRRRRIINGISGFRARAKEAIIEHTNYRLGNCSIRALYYSPGEHEESPAKGDQGASSTLVGIGSSVETIGEWLTVRAENPSTTVILIVGPAGVGKTTLAKKLYIDFGDQFDHRAFVRTSKKPDRRTTLTSMMSQLQQYDPLHETCDEKILIDKIKMHLRGKRYSTSYLTYLIIVAIMHATSMIYLYI</sequence>
<keyword evidence="3" id="KW-0677">Repeat</keyword>
<evidence type="ECO:0000256" key="4">
    <source>
        <dbReference type="ARBA" id="ARBA00022741"/>
    </source>
</evidence>
<dbReference type="GO" id="GO:0006952">
    <property type="term" value="P:defense response"/>
    <property type="evidence" value="ECO:0007669"/>
    <property type="project" value="UniProtKB-KW"/>
</dbReference>
<evidence type="ECO:0000256" key="5">
    <source>
        <dbReference type="ARBA" id="ARBA00022821"/>
    </source>
</evidence>
<dbReference type="InterPro" id="IPR041118">
    <property type="entry name" value="Rx_N"/>
</dbReference>
<evidence type="ECO:0000256" key="6">
    <source>
        <dbReference type="SAM" id="Phobius"/>
    </source>
</evidence>
<keyword evidence="6" id="KW-0472">Membrane</keyword>
<keyword evidence="10" id="KW-1185">Reference proteome</keyword>
<accession>A0A0E0AV03</accession>
<dbReference type="GO" id="GO:0043531">
    <property type="term" value="F:ADP binding"/>
    <property type="evidence" value="ECO:0007669"/>
    <property type="project" value="InterPro"/>
</dbReference>
<feature type="domain" description="NB-ARC" evidence="7">
    <location>
        <begin position="174"/>
        <end position="272"/>
    </location>
</feature>
<keyword evidence="4" id="KW-0547">Nucleotide-binding</keyword>
<keyword evidence="2" id="KW-0433">Leucine-rich repeat</keyword>
<evidence type="ECO:0000256" key="2">
    <source>
        <dbReference type="ARBA" id="ARBA00022614"/>
    </source>
</evidence>
<dbReference type="Gene3D" id="1.20.5.4130">
    <property type="match status" value="1"/>
</dbReference>
<dbReference type="InterPro" id="IPR027417">
    <property type="entry name" value="P-loop_NTPase"/>
</dbReference>
<evidence type="ECO:0000256" key="1">
    <source>
        <dbReference type="ARBA" id="ARBA00008894"/>
    </source>
</evidence>
<evidence type="ECO:0000259" key="7">
    <source>
        <dbReference type="Pfam" id="PF00931"/>
    </source>
</evidence>
<feature type="transmembrane region" description="Helical" evidence="6">
    <location>
        <begin position="276"/>
        <end position="295"/>
    </location>
</feature>
<evidence type="ECO:0008006" key="11">
    <source>
        <dbReference type="Google" id="ProtNLM"/>
    </source>
</evidence>
<keyword evidence="6" id="KW-1133">Transmembrane helix</keyword>
<keyword evidence="6" id="KW-0812">Transmembrane</keyword>
<dbReference type="InterPro" id="IPR002182">
    <property type="entry name" value="NB-ARC"/>
</dbReference>
<dbReference type="HOGENOM" id="CLU_000837_29_0_1"/>
<dbReference type="AlphaFoldDB" id="A0A0E0AV03"/>
<proteinExistence type="inferred from homology"/>
<dbReference type="Gramene" id="OGLUM08G14440.1">
    <property type="protein sequence ID" value="OGLUM08G14440.1"/>
    <property type="gene ID" value="OGLUM08G14440"/>
</dbReference>
<dbReference type="PANTHER" id="PTHR19338:SF30">
    <property type="entry name" value="NB-ARC DOMAIN-CONTAINING PROTEIN"/>
    <property type="match status" value="1"/>
</dbReference>
<dbReference type="Proteomes" id="UP000026961">
    <property type="component" value="Chromosome 8"/>
</dbReference>
<evidence type="ECO:0000259" key="8">
    <source>
        <dbReference type="Pfam" id="PF18052"/>
    </source>
</evidence>
<evidence type="ECO:0000256" key="3">
    <source>
        <dbReference type="ARBA" id="ARBA00022737"/>
    </source>
</evidence>
<reference evidence="9" key="1">
    <citation type="submission" date="2015-04" db="UniProtKB">
        <authorList>
            <consortium name="EnsemblPlants"/>
        </authorList>
    </citation>
    <scope>IDENTIFICATION</scope>
</reference>
<dbReference type="STRING" id="40148.A0A0E0AV03"/>
<dbReference type="PANTHER" id="PTHR19338">
    <property type="entry name" value="TRANSLOCASE OF INNER MITOCHONDRIAL MEMBRANE 13 HOMOLOG"/>
    <property type="match status" value="1"/>
</dbReference>
<evidence type="ECO:0000313" key="10">
    <source>
        <dbReference type="Proteomes" id="UP000026961"/>
    </source>
</evidence>